<reference evidence="2" key="1">
    <citation type="submission" date="2022-07" db="EMBL/GenBank/DDBJ databases">
        <authorList>
            <person name="Macas J."/>
            <person name="Novak P."/>
            <person name="Neumann P."/>
        </authorList>
    </citation>
    <scope>NUCLEOTIDE SEQUENCE</scope>
</reference>
<feature type="compositionally biased region" description="Basic and acidic residues" evidence="1">
    <location>
        <begin position="385"/>
        <end position="400"/>
    </location>
</feature>
<keyword evidence="3" id="KW-1185">Reference proteome</keyword>
<dbReference type="SUPFAM" id="SSF54001">
    <property type="entry name" value="Cysteine proteinases"/>
    <property type="match status" value="1"/>
</dbReference>
<dbReference type="Pfam" id="PF03004">
    <property type="entry name" value="Transposase_24"/>
    <property type="match status" value="1"/>
</dbReference>
<dbReference type="Proteomes" id="UP001152523">
    <property type="component" value="Unassembled WGS sequence"/>
</dbReference>
<dbReference type="AlphaFoldDB" id="A0AAV0GAJ1"/>
<dbReference type="InterPro" id="IPR004252">
    <property type="entry name" value="Probable_transposase_24"/>
</dbReference>
<accession>A0AAV0GAJ1</accession>
<name>A0AAV0GAJ1_9ASTE</name>
<feature type="region of interest" description="Disordered" evidence="1">
    <location>
        <begin position="328"/>
        <end position="411"/>
    </location>
</feature>
<dbReference type="EMBL" id="CAMAPF010001073">
    <property type="protein sequence ID" value="CAH9144957.1"/>
    <property type="molecule type" value="Genomic_DNA"/>
</dbReference>
<dbReference type="PANTHER" id="PTHR33018">
    <property type="entry name" value="OS10G0338966 PROTEIN-RELATED"/>
    <property type="match status" value="1"/>
</dbReference>
<gene>
    <name evidence="2" type="ORF">CEPIT_LOCUS41842</name>
</gene>
<protein>
    <recommendedName>
        <fullName evidence="4">Ubiquitin-like protease family profile domain-containing protein</fullName>
    </recommendedName>
</protein>
<dbReference type="InterPro" id="IPR038765">
    <property type="entry name" value="Papain-like_cys_pep_sf"/>
</dbReference>
<comment type="caution">
    <text evidence="2">The sequence shown here is derived from an EMBL/GenBank/DDBJ whole genome shotgun (WGS) entry which is preliminary data.</text>
</comment>
<evidence type="ECO:0008006" key="4">
    <source>
        <dbReference type="Google" id="ProtNLM"/>
    </source>
</evidence>
<evidence type="ECO:0000256" key="1">
    <source>
        <dbReference type="SAM" id="MobiDB-lite"/>
    </source>
</evidence>
<evidence type="ECO:0000313" key="3">
    <source>
        <dbReference type="Proteomes" id="UP001152523"/>
    </source>
</evidence>
<evidence type="ECO:0000313" key="2">
    <source>
        <dbReference type="EMBL" id="CAH9144957.1"/>
    </source>
</evidence>
<dbReference type="PANTHER" id="PTHR33018:SF31">
    <property type="entry name" value="TRANSPOSASE, PTTA_EN_SPM, PLANT"/>
    <property type="match status" value="1"/>
</dbReference>
<sequence length="724" mass="82959">MSKYEEVVDDFDVDEGLEDLGQRPKRRQKTKKKMLLKKAADDKVVVKVNSFGVHAGKEWTELTNYIGALVRDHVYIVHDEWRHVKVKLKDEMWNHLKELFVLSDNSKKHVLATMSVAFRNFKSTLRTDFIYQHEDEPEKLELPPAEYKHISKKEWKLFVKKTFSEEFVEKSKKARERRKKHNLNHRLGSTGYGGLLLKQQKELGVKNLEDIDRCDTWLLGRKKKDGTYDDDVKEVANEIEDLKHKVQEGSFVPSGDADVLSTALKKKPNGSRVQGLGHFITPTQYFHRPKETRSEREKEHEMCEQRYKMMVLKFDEMRTQVSHAISEIGSSSIPNKSPIVKAAEEVDQPKLTPVKRRRGTVPRSSPPHSSKKKKPKPNESEEEGDTKAKRKATEVLEEQKLTPQKKHLAAVSRRSPRFMHMNNLPEENVVRAANNAPLSEASREEVVSELGGTKTKLKVEPPHLKEEVIPEKFIEVEGGGVVVVKEHARAKMKKSRQPPARKLIMQRTTRFAAEKRKEQSNSMKMFSMLVDKCLGDGYMVEHDAEIFGFATKSIFNKDVCGLVINFEQVNNSVVEIWSRHLHEKMLQDGGNMPVQFGTSAAVPVPLKSSDESITRRSRYIADLLAVGLLGQITLIPYNTWGVKIHHASVSKKRLSLNWVTVMCPKQTGSMECGYFLMKYMSDIVCDVNVLKKNFSTIKNYSEQDILQVREEWAAYATKLVLKCG</sequence>
<proteinExistence type="predicted"/>
<organism evidence="2 3">
    <name type="scientific">Cuscuta epithymum</name>
    <dbReference type="NCBI Taxonomy" id="186058"/>
    <lineage>
        <taxon>Eukaryota</taxon>
        <taxon>Viridiplantae</taxon>
        <taxon>Streptophyta</taxon>
        <taxon>Embryophyta</taxon>
        <taxon>Tracheophyta</taxon>
        <taxon>Spermatophyta</taxon>
        <taxon>Magnoliopsida</taxon>
        <taxon>eudicotyledons</taxon>
        <taxon>Gunneridae</taxon>
        <taxon>Pentapetalae</taxon>
        <taxon>asterids</taxon>
        <taxon>lamiids</taxon>
        <taxon>Solanales</taxon>
        <taxon>Convolvulaceae</taxon>
        <taxon>Cuscuteae</taxon>
        <taxon>Cuscuta</taxon>
        <taxon>Cuscuta subgen. Cuscuta</taxon>
    </lineage>
</organism>